<dbReference type="Proteomes" id="UP000235653">
    <property type="component" value="Unassembled WGS sequence"/>
</dbReference>
<keyword evidence="2" id="KW-1185">Reference proteome</keyword>
<sequence>MEDYEKLGVFYLGRPYQITSGKPGDGLFLYDSKDLVTHAVCVGMTGSGKTGLCISLIEEAAMDGVPTIAIDPKGDLTNLMLTFPGLSKADFRPWVNEEDARKKGMTPEEYAGQQSQMWTNGLASWGQSGDRIKRLRQTADFVIYTPGSQAGIPVSILKSFAAPPQSTIDDAEAFRERVGITTSSLLGIIGIEADPIRSREHILISNLLSRSWQQGQDVTIASLIQQIQSPPMKTIGVIDLESFYPAKERFELALALNNLLAAPGFENWLEGVPLDIGSIMYTPEGKPRVAIFSIAHLNDAERMFFVSLLLNQVLGWMRGQSGTSSLRSIIYMDEIFGFFPPVANPPSKTPLLTLLKQARAFGVGVVLATQNPVDLDYKGLANTGTWFIGRLQTERDKMRVLEGLEGAATTAGVTWDRSKMEQILAGLSNRVFLMNNVHDDKPTIFETRWAMSYLRGPLTRNQIKLIMDPIKALKPVEKPDNSPIHDFAAKASPTSTNVAQSARCQPPVLPPKVQQYFVPVRQVQSGSSQLKYIPEILGAADVRFADLKTGVNFIRNVFISTPVSDSADAVDWNQSRETRLAVGNLKSVPESNATFAELPPIAARADSFGFWKREFAAWLYQNQKVELMKSSVFNEFSKLDESERDFRVRLQQLARERRDAASDELRKKYAPKFTTLQERLRLAQATVQREKDQQRQQQMQTVLSFGSTLLGGFLGSKKLGSMSRAKSTFTGVSRSMKEGKDVDRANDTVESVQQRINQLQAEFNSDMAGLAAKFDPLTESLVHVPISPKKTDINVQLVTLGWFPYWIANDGNKTPAW</sequence>
<dbReference type="Gene3D" id="3.40.50.300">
    <property type="entry name" value="P-loop containing nucleotide triphosphate hydrolases"/>
    <property type="match status" value="2"/>
</dbReference>
<dbReference type="PANTHER" id="PTHR30121">
    <property type="entry name" value="UNCHARACTERIZED PROTEIN YJGR-RELATED"/>
    <property type="match status" value="1"/>
</dbReference>
<dbReference type="PANTHER" id="PTHR30121:SF6">
    <property type="entry name" value="SLR6007 PROTEIN"/>
    <property type="match status" value="1"/>
</dbReference>
<accession>A0A2P5P8C5</accession>
<dbReference type="SUPFAM" id="SSF52540">
    <property type="entry name" value="P-loop containing nucleoside triphosphate hydrolases"/>
    <property type="match status" value="1"/>
</dbReference>
<dbReference type="OrthoDB" id="9758751at2"/>
<dbReference type="EMBL" id="JQAN02000006">
    <property type="protein sequence ID" value="PPD58553.1"/>
    <property type="molecule type" value="Genomic_DNA"/>
</dbReference>
<dbReference type="GO" id="GO:0005524">
    <property type="term" value="F:ATP binding"/>
    <property type="evidence" value="ECO:0007669"/>
    <property type="project" value="UniProtKB-KW"/>
</dbReference>
<keyword evidence="1" id="KW-0067">ATP-binding</keyword>
<dbReference type="RefSeq" id="WP_102330531.1">
    <property type="nucleotide sequence ID" value="NZ_CP058566.2"/>
</dbReference>
<evidence type="ECO:0000313" key="1">
    <source>
        <dbReference type="EMBL" id="PPD58553.1"/>
    </source>
</evidence>
<evidence type="ECO:0000313" key="2">
    <source>
        <dbReference type="Proteomes" id="UP000235653"/>
    </source>
</evidence>
<keyword evidence="1" id="KW-0547">Nucleotide-binding</keyword>
<protein>
    <submittedName>
        <fullName evidence="1">ATP-binding protein</fullName>
    </submittedName>
</protein>
<reference evidence="1 2" key="1">
    <citation type="journal article" date="2017" name="ISME J.">
        <title>Grape pomace compost harbors organohalide-respiring Dehalogenimonas species with novel reductive dehalogenase genes.</title>
        <authorList>
            <person name="Yang Y."/>
            <person name="Higgins S.A."/>
            <person name="Yan J."/>
            <person name="Simsir B."/>
            <person name="Chourey K."/>
            <person name="Iyer R."/>
            <person name="Hettich R.L."/>
            <person name="Baldwin B."/>
            <person name="Ogles D.M."/>
            <person name="Loffler F.E."/>
        </authorList>
    </citation>
    <scope>NUCLEOTIDE SEQUENCE [LARGE SCALE GENOMIC DNA]</scope>
    <source>
        <strain evidence="1 2">GP</strain>
    </source>
</reference>
<comment type="caution">
    <text evidence="1">The sequence shown here is derived from an EMBL/GenBank/DDBJ whole genome shotgun (WGS) entry which is preliminary data.</text>
</comment>
<proteinExistence type="predicted"/>
<name>A0A2P5P8C5_9CHLR</name>
<gene>
    <name evidence="1" type="ORF">JP09_001310</name>
</gene>
<dbReference type="InterPro" id="IPR027417">
    <property type="entry name" value="P-loop_NTPase"/>
</dbReference>
<dbReference type="AlphaFoldDB" id="A0A2P5P8C5"/>
<dbReference type="InterPro" id="IPR051162">
    <property type="entry name" value="T4SS_component"/>
</dbReference>
<organism evidence="1 2">
    <name type="scientific">Dehalogenimonas etheniformans</name>
    <dbReference type="NCBI Taxonomy" id="1536648"/>
    <lineage>
        <taxon>Bacteria</taxon>
        <taxon>Bacillati</taxon>
        <taxon>Chloroflexota</taxon>
        <taxon>Dehalococcoidia</taxon>
        <taxon>Dehalococcoidales</taxon>
        <taxon>Dehalococcoidaceae</taxon>
        <taxon>Dehalogenimonas</taxon>
    </lineage>
</organism>